<evidence type="ECO:0000256" key="2">
    <source>
        <dbReference type="ARBA" id="ARBA00008466"/>
    </source>
</evidence>
<evidence type="ECO:0000256" key="1">
    <source>
        <dbReference type="ARBA" id="ARBA00004911"/>
    </source>
</evidence>
<evidence type="ECO:0000313" key="10">
    <source>
        <dbReference type="EMBL" id="ODV95400.1"/>
    </source>
</evidence>
<keyword evidence="8" id="KW-0068">Autocatalytic cleavage</keyword>
<evidence type="ECO:0000256" key="5">
    <source>
        <dbReference type="PIRSR" id="PIRSR001355-1"/>
    </source>
</evidence>
<comment type="pathway">
    <text evidence="1">Amine and polyamine biosynthesis; S-adenosylmethioninamine biosynthesis; S-adenosylmethioninamine from S-adenosyl-L-methionine: step 1/1.</text>
</comment>
<evidence type="ECO:0000256" key="7">
    <source>
        <dbReference type="PIRSR" id="PIRSR001355-3"/>
    </source>
</evidence>
<reference evidence="11" key="1">
    <citation type="submission" date="2016-05" db="EMBL/GenBank/DDBJ databases">
        <title>Comparative genomics of biotechnologically important yeasts.</title>
        <authorList>
            <consortium name="DOE Joint Genome Institute"/>
            <person name="Riley R."/>
            <person name="Haridas S."/>
            <person name="Wolfe K.H."/>
            <person name="Lopes M.R."/>
            <person name="Hittinger C.T."/>
            <person name="Goker M."/>
            <person name="Salamov A."/>
            <person name="Wisecaver J."/>
            <person name="Long T.M."/>
            <person name="Aerts A.L."/>
            <person name="Barry K."/>
            <person name="Choi C."/>
            <person name="Clum A."/>
            <person name="Coughlan A.Y."/>
            <person name="Deshpande S."/>
            <person name="Douglass A.P."/>
            <person name="Hanson S.J."/>
            <person name="Klenk H.-P."/>
            <person name="Labutti K."/>
            <person name="Lapidus A."/>
            <person name="Lindquist E."/>
            <person name="Lipzen A."/>
            <person name="Meier-Kolthoff J.P."/>
            <person name="Ohm R.A."/>
            <person name="Otillar R.P."/>
            <person name="Pangilinan J."/>
            <person name="Peng Y."/>
            <person name="Rokas A."/>
            <person name="Rosa C.A."/>
            <person name="Scheuner C."/>
            <person name="Sibirny A.A."/>
            <person name="Slot J.C."/>
            <person name="Stielow J.B."/>
            <person name="Sun H."/>
            <person name="Kurtzman C.P."/>
            <person name="Blackwell M."/>
            <person name="Grigoriev I.V."/>
            <person name="Jeffries T.W."/>
        </authorList>
    </citation>
    <scope>NUCLEOTIDE SEQUENCE [LARGE SCALE GENOMIC DNA]</scope>
    <source>
        <strain evidence="11">NRRL Y-2460</strain>
    </source>
</reference>
<feature type="chain" id="PRO_5042320349" description="S-adenosylmethionine decarboxylase alpha chain" evidence="9">
    <location>
        <begin position="104"/>
        <end position="414"/>
    </location>
</feature>
<dbReference type="OrthoDB" id="1068353at2759"/>
<dbReference type="GO" id="GO:0006597">
    <property type="term" value="P:spermine biosynthetic process"/>
    <property type="evidence" value="ECO:0007669"/>
    <property type="project" value="EnsemblFungi"/>
</dbReference>
<dbReference type="SUPFAM" id="SSF56276">
    <property type="entry name" value="S-adenosylmethionine decarboxylase"/>
    <property type="match status" value="1"/>
</dbReference>
<keyword evidence="11" id="KW-1185">Reference proteome</keyword>
<dbReference type="GO" id="GO:0015940">
    <property type="term" value="P:pantothenate biosynthetic process"/>
    <property type="evidence" value="ECO:0007669"/>
    <property type="project" value="EnsemblFungi"/>
</dbReference>
<feature type="active site" description="Proton acceptor; for processing activity" evidence="5">
    <location>
        <position position="324"/>
    </location>
</feature>
<dbReference type="GO" id="GO:0008295">
    <property type="term" value="P:spermidine biosynthetic process"/>
    <property type="evidence" value="ECO:0007669"/>
    <property type="project" value="UniProtKB-KW"/>
</dbReference>
<evidence type="ECO:0000256" key="4">
    <source>
        <dbReference type="ARBA" id="ARBA00023115"/>
    </source>
</evidence>
<keyword evidence="4" id="KW-0620">Polyamine biosynthesis</keyword>
<proteinExistence type="inferred from homology"/>
<feature type="binding site" evidence="6">
    <location>
        <position position="328"/>
    </location>
    <ligand>
        <name>substrate</name>
    </ligand>
</feature>
<evidence type="ECO:0000256" key="6">
    <source>
        <dbReference type="PIRSR" id="PIRSR001355-2"/>
    </source>
</evidence>
<dbReference type="Proteomes" id="UP000094236">
    <property type="component" value="Unassembled WGS sequence"/>
</dbReference>
<feature type="binding site" evidence="6">
    <location>
        <position position="35"/>
    </location>
    <ligand>
        <name>substrate</name>
    </ligand>
</feature>
<dbReference type="PIRSF" id="PIRSF001355">
    <property type="entry name" value="S-AdenosylMet_decarboxylase"/>
    <property type="match status" value="1"/>
</dbReference>
<feature type="site" description="Cleavage (non-hydrolytic); by autolysis" evidence="8">
    <location>
        <begin position="103"/>
        <end position="104"/>
    </location>
</feature>
<dbReference type="InterPro" id="IPR048283">
    <property type="entry name" value="AdoMetDC-like"/>
</dbReference>
<feature type="binding site" evidence="6">
    <location>
        <position position="304"/>
    </location>
    <ligand>
        <name>substrate</name>
    </ligand>
</feature>
<feature type="active site" description="Proton acceptor; for processing activity" evidence="5">
    <location>
        <position position="310"/>
    </location>
</feature>
<comment type="similarity">
    <text evidence="2">Belongs to the eukaryotic AdoMetDC family.</text>
</comment>
<dbReference type="GO" id="GO:0004014">
    <property type="term" value="F:adenosylmethionine decarboxylase activity"/>
    <property type="evidence" value="ECO:0007669"/>
    <property type="project" value="EnsemblFungi"/>
</dbReference>
<dbReference type="InterPro" id="IPR001985">
    <property type="entry name" value="S-AdoMet_decarboxylase_euk"/>
</dbReference>
<sequence length="414" mass="46988">MAPSSAPLISPEPSIIRGDFINHEISASLDSTAAFEGPEKLLEIWFADSPSNISTNNVNVNGNALLGLRSIPLHEIEALLDLVNCKILSKISSNEMDGYLLSESSLFVFPHKLILKTCGTTTTLSCLQRLFELAEKYINWNPSSSVYRIFYSRRSFMFPDRQKEVHQSWANEVNYLNKYFDKSSSKAYVVGDLSNDHWYLYINGVDNGANEDNNGNGSDETFELLMTDLSPYETPKFISSNFTNDFPDMDEEYQDFGHLLGLKTMAKTGLNSIFQKRDVIGGEAGSDYYEHQADEDDKHDAFSFQPCGFSSNSIIDGKFYYTLHVTPEQGWSYASFETNVPSKISKVEIMNKVLKIFKPGKFCLVYMSECGPSANEEELLKLIHCNVKGYKKVDKIIYDLKFNYKCLYSYFEKV</sequence>
<feature type="modified residue" description="Pyruvic acid (Ser); by autocatalysis" evidence="7">
    <location>
        <position position="104"/>
    </location>
</feature>
<dbReference type="PANTHER" id="PTHR11570:SF0">
    <property type="entry name" value="S-ADENOSYLMETHIONINE DECARBOXYLASE PROENZYME"/>
    <property type="match status" value="1"/>
</dbReference>
<organism evidence="10 11">
    <name type="scientific">Pachysolen tannophilus NRRL Y-2460</name>
    <dbReference type="NCBI Taxonomy" id="669874"/>
    <lineage>
        <taxon>Eukaryota</taxon>
        <taxon>Fungi</taxon>
        <taxon>Dikarya</taxon>
        <taxon>Ascomycota</taxon>
        <taxon>Saccharomycotina</taxon>
        <taxon>Pichiomycetes</taxon>
        <taxon>Pachysolenaceae</taxon>
        <taxon>Pachysolen</taxon>
    </lineage>
</organism>
<evidence type="ECO:0000256" key="9">
    <source>
        <dbReference type="PIRSR" id="PIRSR001355-5"/>
    </source>
</evidence>
<evidence type="ECO:0000256" key="3">
    <source>
        <dbReference type="ARBA" id="ARBA00023066"/>
    </source>
</evidence>
<gene>
    <name evidence="10" type="ORF">PACTADRAFT_42376</name>
</gene>
<dbReference type="Gene3D" id="3.60.90.10">
    <property type="entry name" value="S-adenosylmethionine decarboxylase"/>
    <property type="match status" value="1"/>
</dbReference>
<dbReference type="NCBIfam" id="TIGR00535">
    <property type="entry name" value="SAM_DCase"/>
    <property type="match status" value="1"/>
</dbReference>
<feature type="binding site" evidence="6">
    <location>
        <position position="103"/>
    </location>
    <ligand>
        <name>substrate</name>
    </ligand>
</feature>
<accession>A0A1E4TUH3</accession>
<dbReference type="PANTHER" id="PTHR11570">
    <property type="entry name" value="S-ADENOSYLMETHIONINE DECARBOXYLASE"/>
    <property type="match status" value="1"/>
</dbReference>
<keyword evidence="3" id="KW-0745">Spermidine biosynthesis</keyword>
<name>A0A1E4TUH3_PACTA</name>
<dbReference type="AlphaFoldDB" id="A0A1E4TUH3"/>
<evidence type="ECO:0000313" key="11">
    <source>
        <dbReference type="Proteomes" id="UP000094236"/>
    </source>
</evidence>
<dbReference type="UniPathway" id="UPA00331">
    <property type="reaction ID" value="UER00451"/>
</dbReference>
<feature type="active site" description="Schiff-base intermediate with substrate; via pyruvic acid" evidence="5">
    <location>
        <position position="104"/>
    </location>
</feature>
<evidence type="ECO:0000256" key="8">
    <source>
        <dbReference type="PIRSR" id="PIRSR001355-4"/>
    </source>
</evidence>
<dbReference type="EMBL" id="KV454014">
    <property type="protein sequence ID" value="ODV95400.1"/>
    <property type="molecule type" value="Genomic_DNA"/>
</dbReference>
<protein>
    <recommendedName>
        <fullName evidence="12">Adenosylmethionine decarboxylase</fullName>
    </recommendedName>
</protein>
<feature type="chain" id="PRO_5042320348" description="S-adenosylmethionine decarboxylase beta chain" evidence="9">
    <location>
        <begin position="1"/>
        <end position="103"/>
    </location>
</feature>
<dbReference type="STRING" id="669874.A0A1E4TUH3"/>
<evidence type="ECO:0008006" key="12">
    <source>
        <dbReference type="Google" id="ProtNLM"/>
    </source>
</evidence>
<dbReference type="InterPro" id="IPR016067">
    <property type="entry name" value="S-AdoMet_deCO2ase_core"/>
</dbReference>
<dbReference type="Pfam" id="PF01536">
    <property type="entry name" value="SAM_decarbox"/>
    <property type="match status" value="1"/>
</dbReference>
<dbReference type="GO" id="GO:0005829">
    <property type="term" value="C:cytosol"/>
    <property type="evidence" value="ECO:0007669"/>
    <property type="project" value="TreeGrafter"/>
</dbReference>
<feature type="active site" description="Proton donor; for catalytic activity" evidence="5">
    <location>
        <position position="118"/>
    </location>
</feature>